<sequence length="37" mass="4339">MEISTQGRYGVRALLNQPFEEISLADLKMRTEEVRKE</sequence>
<protein>
    <submittedName>
        <fullName evidence="1">Uncharacterized protein</fullName>
    </submittedName>
</protein>
<organism evidence="1 6">
    <name type="scientific">Halanaerobium congolense</name>
    <dbReference type="NCBI Taxonomy" id="54121"/>
    <lineage>
        <taxon>Bacteria</taxon>
        <taxon>Bacillati</taxon>
        <taxon>Bacillota</taxon>
        <taxon>Clostridia</taxon>
        <taxon>Halanaerobiales</taxon>
        <taxon>Halanaerobiaceae</taxon>
        <taxon>Halanaerobium</taxon>
    </lineage>
</organism>
<dbReference type="EMBL" id="SOAA01000026">
    <property type="protein sequence ID" value="TDS27583.1"/>
    <property type="molecule type" value="Genomic_DNA"/>
</dbReference>
<evidence type="ECO:0000313" key="3">
    <source>
        <dbReference type="EMBL" id="TDX43556.1"/>
    </source>
</evidence>
<accession>A0A1G6RX15</accession>
<evidence type="ECO:0000313" key="6">
    <source>
        <dbReference type="Proteomes" id="UP000324896"/>
    </source>
</evidence>
<reference evidence="3 4" key="3">
    <citation type="submission" date="2019-03" db="EMBL/GenBank/DDBJ databases">
        <title>Subsurface microbial communities from deep shales in Ohio and West Virginia, USA.</title>
        <authorList>
            <person name="Wrighton K."/>
        </authorList>
    </citation>
    <scope>NUCLEOTIDE SEQUENCE [LARGE SCALE GENOMIC DNA]</scope>
    <source>
        <strain evidence="3 4">DSMZ 11287</strain>
    </source>
</reference>
<dbReference type="Proteomes" id="UP000295472">
    <property type="component" value="Unassembled WGS sequence"/>
</dbReference>
<evidence type="ECO:0000313" key="1">
    <source>
        <dbReference type="EMBL" id="SDD09129.1"/>
    </source>
</evidence>
<name>A0A1G6RX15_9FIRM</name>
<gene>
    <name evidence="2" type="ORF">BY453_1262</name>
    <name evidence="3" type="ORF">C7954_1162</name>
    <name evidence="1" type="ORF">SAMN04488597_1262</name>
</gene>
<dbReference type="EMBL" id="SOEF01000016">
    <property type="protein sequence ID" value="TDX43556.1"/>
    <property type="molecule type" value="Genomic_DNA"/>
</dbReference>
<dbReference type="Proteomes" id="UP000324896">
    <property type="component" value="Unassembled WGS sequence"/>
</dbReference>
<evidence type="ECO:0000313" key="2">
    <source>
        <dbReference type="EMBL" id="TDS27583.1"/>
    </source>
</evidence>
<proteinExistence type="predicted"/>
<reference evidence="1 6" key="1">
    <citation type="submission" date="2016-10" db="EMBL/GenBank/DDBJ databases">
        <authorList>
            <person name="Varghese N."/>
            <person name="Submissions S."/>
        </authorList>
    </citation>
    <scope>NUCLEOTIDE SEQUENCE [LARGE SCALE GENOMIC DNA]</scope>
    <source>
        <strain evidence="1 6">WG10</strain>
    </source>
</reference>
<dbReference type="Proteomes" id="UP000295758">
    <property type="component" value="Unassembled WGS sequence"/>
</dbReference>
<evidence type="ECO:0000313" key="4">
    <source>
        <dbReference type="Proteomes" id="UP000295472"/>
    </source>
</evidence>
<evidence type="ECO:0000313" key="5">
    <source>
        <dbReference type="Proteomes" id="UP000295758"/>
    </source>
</evidence>
<reference evidence="2 5" key="2">
    <citation type="submission" date="2019-03" db="EMBL/GenBank/DDBJ databases">
        <title>Deep subsurface shale carbon reservoir microbial communities from Ohio and West Virginia, USA.</title>
        <authorList>
            <person name="Wrighton K."/>
        </authorList>
    </citation>
    <scope>NUCLEOTIDE SEQUENCE [LARGE SCALE GENOMIC DNA]</scope>
    <source>
        <strain evidence="2 5">UTICA-S4D12</strain>
    </source>
</reference>
<dbReference type="AlphaFoldDB" id="A0A1G6RX15"/>
<dbReference type="EMBL" id="FMYT01000026">
    <property type="protein sequence ID" value="SDD09129.1"/>
    <property type="molecule type" value="Genomic_DNA"/>
</dbReference>